<dbReference type="AlphaFoldDB" id="A0A8X6J134"/>
<gene>
    <name evidence="1" type="ORF">TNCT_150831</name>
</gene>
<organism evidence="1 2">
    <name type="scientific">Trichonephila clavata</name>
    <name type="common">Joro spider</name>
    <name type="synonym">Nephila clavata</name>
    <dbReference type="NCBI Taxonomy" id="2740835"/>
    <lineage>
        <taxon>Eukaryota</taxon>
        <taxon>Metazoa</taxon>
        <taxon>Ecdysozoa</taxon>
        <taxon>Arthropoda</taxon>
        <taxon>Chelicerata</taxon>
        <taxon>Arachnida</taxon>
        <taxon>Araneae</taxon>
        <taxon>Araneomorphae</taxon>
        <taxon>Entelegynae</taxon>
        <taxon>Araneoidea</taxon>
        <taxon>Nephilidae</taxon>
        <taxon>Trichonephila</taxon>
    </lineage>
</organism>
<sequence>MGGESLTGKSRVLKNLITGTELQVFGIIRVTSLFGRAILNRVRIQTRTVMINLLAKVAAPNNARVLILVSLIKFRGLSRLVSLALLCDRRFQKGQLFCEAFVNVVLRVFNPSLSNPRHLEYYPTTNHKRNSIPPTEVGHKI</sequence>
<keyword evidence="2" id="KW-1185">Reference proteome</keyword>
<protein>
    <submittedName>
        <fullName evidence="1">Uncharacterized protein</fullName>
    </submittedName>
</protein>
<dbReference type="OrthoDB" id="10616963at2759"/>
<evidence type="ECO:0000313" key="2">
    <source>
        <dbReference type="Proteomes" id="UP000887116"/>
    </source>
</evidence>
<evidence type="ECO:0000313" key="1">
    <source>
        <dbReference type="EMBL" id="GFR15300.1"/>
    </source>
</evidence>
<name>A0A8X6J134_TRICU</name>
<dbReference type="EMBL" id="BMAO01037109">
    <property type="protein sequence ID" value="GFR15300.1"/>
    <property type="molecule type" value="Genomic_DNA"/>
</dbReference>
<accession>A0A8X6J134</accession>
<proteinExistence type="predicted"/>
<dbReference type="Proteomes" id="UP000887116">
    <property type="component" value="Unassembled WGS sequence"/>
</dbReference>
<comment type="caution">
    <text evidence="1">The sequence shown here is derived from an EMBL/GenBank/DDBJ whole genome shotgun (WGS) entry which is preliminary data.</text>
</comment>
<reference evidence="1" key="1">
    <citation type="submission" date="2020-07" db="EMBL/GenBank/DDBJ databases">
        <title>Multicomponent nature underlies the extraordinary mechanical properties of spider dragline silk.</title>
        <authorList>
            <person name="Kono N."/>
            <person name="Nakamura H."/>
            <person name="Mori M."/>
            <person name="Yoshida Y."/>
            <person name="Ohtoshi R."/>
            <person name="Malay A.D."/>
            <person name="Moran D.A.P."/>
            <person name="Tomita M."/>
            <person name="Numata K."/>
            <person name="Arakawa K."/>
        </authorList>
    </citation>
    <scope>NUCLEOTIDE SEQUENCE</scope>
</reference>